<evidence type="ECO:0000313" key="3">
    <source>
        <dbReference type="RefSeq" id="XP_022302122.1"/>
    </source>
</evidence>
<dbReference type="RefSeq" id="XP_022302122.1">
    <property type="nucleotide sequence ID" value="XM_022446414.1"/>
</dbReference>
<evidence type="ECO:0000313" key="2">
    <source>
        <dbReference type="Proteomes" id="UP000694844"/>
    </source>
</evidence>
<dbReference type="InterPro" id="IPR051077">
    <property type="entry name" value="Ca-dependent_lectin"/>
</dbReference>
<reference evidence="3" key="1">
    <citation type="submission" date="2025-08" db="UniProtKB">
        <authorList>
            <consortium name="RefSeq"/>
        </authorList>
    </citation>
    <scope>IDENTIFICATION</scope>
    <source>
        <tissue evidence="3">Whole sample</tissue>
    </source>
</reference>
<dbReference type="KEGG" id="cvn:111110080"/>
<keyword evidence="2" id="KW-1185">Reference proteome</keyword>
<organism evidence="2 3">
    <name type="scientific">Crassostrea virginica</name>
    <name type="common">Eastern oyster</name>
    <dbReference type="NCBI Taxonomy" id="6565"/>
    <lineage>
        <taxon>Eukaryota</taxon>
        <taxon>Metazoa</taxon>
        <taxon>Spiralia</taxon>
        <taxon>Lophotrochozoa</taxon>
        <taxon>Mollusca</taxon>
        <taxon>Bivalvia</taxon>
        <taxon>Autobranchia</taxon>
        <taxon>Pteriomorphia</taxon>
        <taxon>Ostreida</taxon>
        <taxon>Ostreoidea</taxon>
        <taxon>Ostreidae</taxon>
        <taxon>Crassostrea</taxon>
    </lineage>
</organism>
<dbReference type="PANTHER" id="PTHR24024">
    <property type="entry name" value="PULMONARY SURFACTANT-ASSOCIATED PROTEIN A"/>
    <property type="match status" value="1"/>
</dbReference>
<protein>
    <submittedName>
        <fullName evidence="3">Short-chain collagen C4-like</fullName>
    </submittedName>
</protein>
<accession>A0A8B8BFJ0</accession>
<dbReference type="PANTHER" id="PTHR24024:SF18">
    <property type="entry name" value="SHORT-CHAIN COLLAGEN C4-LIKE"/>
    <property type="match status" value="1"/>
</dbReference>
<keyword evidence="1" id="KW-0732">Signal</keyword>
<name>A0A8B8BFJ0_CRAVI</name>
<evidence type="ECO:0000256" key="1">
    <source>
        <dbReference type="SAM" id="SignalP"/>
    </source>
</evidence>
<dbReference type="GO" id="GO:0005615">
    <property type="term" value="C:extracellular space"/>
    <property type="evidence" value="ECO:0007669"/>
    <property type="project" value="TreeGrafter"/>
</dbReference>
<dbReference type="Proteomes" id="UP000694844">
    <property type="component" value="Chromosome 8"/>
</dbReference>
<dbReference type="AlphaFoldDB" id="A0A8B8BFJ0"/>
<sequence length="254" mass="28149">MALVIVLVFFVLLANAEKRILLNDPDMILSQLKALERKMEEMSAWKADMTIKYNTLLTQTNEMHAKMVNMPTQMSGGIFVRWGRKECPGNNTELIYSGYAGGSWWDHTGAAAEFVCLPPDPDLTPKYNSSLAFMFAAEYNSNDFSPRANDGADLPCSVCRSTVGSSVLMIPGKSSCYEGWTLQYHGDLVAGHYASKAATQYICLDENSETLTGRHRNDDGKLFFPVKAMCGSLGSLTCPPYQDNRYLTCVICTK</sequence>
<proteinExistence type="predicted"/>
<feature type="signal peptide" evidence="1">
    <location>
        <begin position="1"/>
        <end position="16"/>
    </location>
</feature>
<dbReference type="OrthoDB" id="6272653at2759"/>
<feature type="chain" id="PRO_5034464901" evidence="1">
    <location>
        <begin position="17"/>
        <end position="254"/>
    </location>
</feature>
<dbReference type="GeneID" id="111110080"/>
<gene>
    <name evidence="3" type="primary">LOC111110080</name>
</gene>